<organism evidence="1 2">
    <name type="scientific">Trichonephila clavipes</name>
    <name type="common">Golden silk orbweaver</name>
    <name type="synonym">Nephila clavipes</name>
    <dbReference type="NCBI Taxonomy" id="2585209"/>
    <lineage>
        <taxon>Eukaryota</taxon>
        <taxon>Metazoa</taxon>
        <taxon>Ecdysozoa</taxon>
        <taxon>Arthropoda</taxon>
        <taxon>Chelicerata</taxon>
        <taxon>Arachnida</taxon>
        <taxon>Araneae</taxon>
        <taxon>Araneomorphae</taxon>
        <taxon>Entelegynae</taxon>
        <taxon>Araneoidea</taxon>
        <taxon>Nephilidae</taxon>
        <taxon>Trichonephila</taxon>
    </lineage>
</organism>
<gene>
    <name evidence="1" type="ORF">TNCV_1021151</name>
</gene>
<reference evidence="1" key="1">
    <citation type="submission" date="2020-08" db="EMBL/GenBank/DDBJ databases">
        <title>Multicomponent nature underlies the extraordinary mechanical properties of spider dragline silk.</title>
        <authorList>
            <person name="Kono N."/>
            <person name="Nakamura H."/>
            <person name="Mori M."/>
            <person name="Yoshida Y."/>
            <person name="Ohtoshi R."/>
            <person name="Malay A.D."/>
            <person name="Moran D.A.P."/>
            <person name="Tomita M."/>
            <person name="Numata K."/>
            <person name="Arakawa K."/>
        </authorList>
    </citation>
    <scope>NUCLEOTIDE SEQUENCE</scope>
</reference>
<protein>
    <submittedName>
        <fullName evidence="1">Uncharacterized protein</fullName>
    </submittedName>
</protein>
<evidence type="ECO:0000313" key="1">
    <source>
        <dbReference type="EMBL" id="GFY14350.1"/>
    </source>
</evidence>
<dbReference type="Proteomes" id="UP000887159">
    <property type="component" value="Unassembled WGS sequence"/>
</dbReference>
<dbReference type="AlphaFoldDB" id="A0A8X6SML2"/>
<evidence type="ECO:0000313" key="2">
    <source>
        <dbReference type="Proteomes" id="UP000887159"/>
    </source>
</evidence>
<proteinExistence type="predicted"/>
<name>A0A8X6SML2_TRICX</name>
<dbReference type="EMBL" id="BMAU01021328">
    <property type="protein sequence ID" value="GFY14350.1"/>
    <property type="molecule type" value="Genomic_DNA"/>
</dbReference>
<comment type="caution">
    <text evidence="1">The sequence shown here is derived from an EMBL/GenBank/DDBJ whole genome shotgun (WGS) entry which is preliminary data.</text>
</comment>
<keyword evidence="2" id="KW-1185">Reference proteome</keyword>
<sequence>MDGNARPHRTLAVEDMLESEDITRMDMSSPLKEPVMQNHFCLDKTGTTIWSLVLVTPRRLDVKAGD</sequence>
<accession>A0A8X6SML2</accession>